<evidence type="ECO:0000259" key="16">
    <source>
        <dbReference type="Pfam" id="PF01529"/>
    </source>
</evidence>
<evidence type="ECO:0000256" key="14">
    <source>
        <dbReference type="RuleBase" id="RU079119"/>
    </source>
</evidence>
<evidence type="ECO:0000256" key="10">
    <source>
        <dbReference type="ARBA" id="ARBA00023288"/>
    </source>
</evidence>
<organism evidence="17 18">
    <name type="scientific">Triplophysa rosa</name>
    <name type="common">Cave loach</name>
    <dbReference type="NCBI Taxonomy" id="992332"/>
    <lineage>
        <taxon>Eukaryota</taxon>
        <taxon>Metazoa</taxon>
        <taxon>Chordata</taxon>
        <taxon>Craniata</taxon>
        <taxon>Vertebrata</taxon>
        <taxon>Euteleostomi</taxon>
        <taxon>Actinopterygii</taxon>
        <taxon>Neopterygii</taxon>
        <taxon>Teleostei</taxon>
        <taxon>Ostariophysi</taxon>
        <taxon>Cypriniformes</taxon>
        <taxon>Nemacheilidae</taxon>
        <taxon>Triplophysa</taxon>
    </lineage>
</organism>
<evidence type="ECO:0000256" key="7">
    <source>
        <dbReference type="ARBA" id="ARBA00023034"/>
    </source>
</evidence>
<keyword evidence="11 14" id="KW-0012">Acyltransferase</keyword>
<keyword evidence="18" id="KW-1185">Reference proteome</keyword>
<evidence type="ECO:0000256" key="4">
    <source>
        <dbReference type="ARBA" id="ARBA00022692"/>
    </source>
</evidence>
<dbReference type="Pfam" id="PF01529">
    <property type="entry name" value="DHHC"/>
    <property type="match status" value="1"/>
</dbReference>
<comment type="domain">
    <text evidence="14">The DHHC domain is required for palmitoyltransferase activity.</text>
</comment>
<comment type="subcellular location">
    <subcellularLocation>
        <location evidence="1">Endoplasmic reticulum membrane</location>
        <topology evidence="1">Multi-pass membrane protein</topology>
    </subcellularLocation>
    <subcellularLocation>
        <location evidence="2">Golgi apparatus membrane</location>
        <topology evidence="2">Multi-pass membrane protein</topology>
    </subcellularLocation>
</comment>
<keyword evidence="6 14" id="KW-1133">Transmembrane helix</keyword>
<protein>
    <recommendedName>
        <fullName evidence="14">Palmitoyltransferase</fullName>
        <ecNumber evidence="14">2.3.1.225</ecNumber>
    </recommendedName>
</protein>
<feature type="compositionally biased region" description="Low complexity" evidence="15">
    <location>
        <begin position="274"/>
        <end position="284"/>
    </location>
</feature>
<feature type="compositionally biased region" description="Low complexity" evidence="15">
    <location>
        <begin position="213"/>
        <end position="226"/>
    </location>
</feature>
<evidence type="ECO:0000256" key="13">
    <source>
        <dbReference type="ARBA" id="ARBA00047790"/>
    </source>
</evidence>
<gene>
    <name evidence="17" type="ORF">IRJ41_017799</name>
</gene>
<evidence type="ECO:0000256" key="5">
    <source>
        <dbReference type="ARBA" id="ARBA00022824"/>
    </source>
</evidence>
<dbReference type="InterPro" id="IPR001594">
    <property type="entry name" value="Palmitoyltrfase_DHHC"/>
</dbReference>
<dbReference type="Proteomes" id="UP001059041">
    <property type="component" value="Linkage Group LG13"/>
</dbReference>
<dbReference type="PANTHER" id="PTHR22883:SF71">
    <property type="entry name" value="PALMITOYLTRANSFERASE ZDHHC9"/>
    <property type="match status" value="1"/>
</dbReference>
<evidence type="ECO:0000256" key="11">
    <source>
        <dbReference type="ARBA" id="ARBA00023315"/>
    </source>
</evidence>
<evidence type="ECO:0000256" key="12">
    <source>
        <dbReference type="ARBA" id="ARBA00023463"/>
    </source>
</evidence>
<feature type="transmembrane region" description="Helical" evidence="14">
    <location>
        <begin position="135"/>
        <end position="159"/>
    </location>
</feature>
<dbReference type="PROSITE" id="PS50216">
    <property type="entry name" value="DHHC"/>
    <property type="match status" value="1"/>
</dbReference>
<dbReference type="GO" id="GO:0005789">
    <property type="term" value="C:endoplasmic reticulum membrane"/>
    <property type="evidence" value="ECO:0007669"/>
    <property type="project" value="UniProtKB-SubCell"/>
</dbReference>
<keyword evidence="9" id="KW-0564">Palmitate</keyword>
<evidence type="ECO:0000256" key="15">
    <source>
        <dbReference type="SAM" id="MobiDB-lite"/>
    </source>
</evidence>
<dbReference type="EC" id="2.3.1.225" evidence="14"/>
<dbReference type="AlphaFoldDB" id="A0A9W7TT25"/>
<dbReference type="InterPro" id="IPR039859">
    <property type="entry name" value="PFA4/ZDH16/20/ERF2-like"/>
</dbReference>
<dbReference type="EMBL" id="JAFHDT010000013">
    <property type="protein sequence ID" value="KAI7801893.1"/>
    <property type="molecule type" value="Genomic_DNA"/>
</dbReference>
<keyword evidence="5" id="KW-0256">Endoplasmic reticulum</keyword>
<dbReference type="GO" id="GO:0019706">
    <property type="term" value="F:protein-cysteine S-palmitoyltransferase activity"/>
    <property type="evidence" value="ECO:0007669"/>
    <property type="project" value="UniProtKB-EC"/>
</dbReference>
<proteinExistence type="inferred from homology"/>
<sequence length="297" mass="32950">MAMLLKTSFSDPGVLPRALPEEASFIEMEIEAANGNVLAGQRPPPRIKNVQINNQIVKLKYCYTCKIFRPPRASHCSICDNCVDRFDHHCPWVGNCVGKRNYRYFYLFTFSLSLLTIYIFAFDIVHVVLREYQENSVLVCFFTLWSVVGLTGFHTYLISLNQTTNEDIKGSWSGKNRVQNPYSHKHIIKNCCEVLCGPTYPSVLDRRGVMIEDPSSPAPSDASAAPTTKISPPAPQTTKHTAPLIPNEHTPDEAKPSIGAGTQKTNSPKEEKPPSSSNPHPSSPIAVVPTVIKESAH</sequence>
<name>A0A9W7TT25_TRIRA</name>
<feature type="transmembrane region" description="Helical" evidence="14">
    <location>
        <begin position="104"/>
        <end position="129"/>
    </location>
</feature>
<keyword evidence="7" id="KW-0333">Golgi apparatus</keyword>
<evidence type="ECO:0000256" key="2">
    <source>
        <dbReference type="ARBA" id="ARBA00004653"/>
    </source>
</evidence>
<evidence type="ECO:0000256" key="6">
    <source>
        <dbReference type="ARBA" id="ARBA00022989"/>
    </source>
</evidence>
<dbReference type="PANTHER" id="PTHR22883">
    <property type="entry name" value="ZINC FINGER DHHC DOMAIN CONTAINING PROTEIN"/>
    <property type="match status" value="1"/>
</dbReference>
<comment type="similarity">
    <text evidence="12">Belongs to the DHHC palmitoyltransferase family. ERF2/ZDHHC9 subfamily.</text>
</comment>
<feature type="region of interest" description="Disordered" evidence="15">
    <location>
        <begin position="210"/>
        <end position="297"/>
    </location>
</feature>
<evidence type="ECO:0000256" key="9">
    <source>
        <dbReference type="ARBA" id="ARBA00023139"/>
    </source>
</evidence>
<dbReference type="GO" id="GO:0006612">
    <property type="term" value="P:protein targeting to membrane"/>
    <property type="evidence" value="ECO:0007669"/>
    <property type="project" value="TreeGrafter"/>
</dbReference>
<evidence type="ECO:0000256" key="3">
    <source>
        <dbReference type="ARBA" id="ARBA00022679"/>
    </source>
</evidence>
<comment type="catalytic activity">
    <reaction evidence="13">
        <text>L-cysteinyl-[protein] + hexadecanoyl-CoA = S-hexadecanoyl-L-cysteinyl-[protein] + CoA</text>
        <dbReference type="Rhea" id="RHEA:36683"/>
        <dbReference type="Rhea" id="RHEA-COMP:10131"/>
        <dbReference type="Rhea" id="RHEA-COMP:11032"/>
        <dbReference type="ChEBI" id="CHEBI:29950"/>
        <dbReference type="ChEBI" id="CHEBI:57287"/>
        <dbReference type="ChEBI" id="CHEBI:57379"/>
        <dbReference type="ChEBI" id="CHEBI:74151"/>
        <dbReference type="EC" id="2.3.1.225"/>
    </reaction>
    <physiologicalReaction direction="left-to-right" evidence="13">
        <dbReference type="Rhea" id="RHEA:36684"/>
    </physiologicalReaction>
</comment>
<reference evidence="17" key="1">
    <citation type="submission" date="2021-02" db="EMBL/GenBank/DDBJ databases">
        <title>Comparative genomics reveals that relaxation of natural selection precedes convergent phenotypic evolution of cavefish.</title>
        <authorList>
            <person name="Peng Z."/>
        </authorList>
    </citation>
    <scope>NUCLEOTIDE SEQUENCE</scope>
    <source>
        <tissue evidence="17">Muscle</tissue>
    </source>
</reference>
<dbReference type="GO" id="GO:0000139">
    <property type="term" value="C:Golgi membrane"/>
    <property type="evidence" value="ECO:0007669"/>
    <property type="project" value="UniProtKB-SubCell"/>
</dbReference>
<keyword evidence="3 14" id="KW-0808">Transferase</keyword>
<evidence type="ECO:0000313" key="18">
    <source>
        <dbReference type="Proteomes" id="UP001059041"/>
    </source>
</evidence>
<comment type="caution">
    <text evidence="17">The sequence shown here is derived from an EMBL/GenBank/DDBJ whole genome shotgun (WGS) entry which is preliminary data.</text>
</comment>
<evidence type="ECO:0000256" key="1">
    <source>
        <dbReference type="ARBA" id="ARBA00004477"/>
    </source>
</evidence>
<feature type="domain" description="Palmitoyltransferase DHHC" evidence="16">
    <location>
        <begin position="58"/>
        <end position="169"/>
    </location>
</feature>
<evidence type="ECO:0000256" key="8">
    <source>
        <dbReference type="ARBA" id="ARBA00023136"/>
    </source>
</evidence>
<accession>A0A9W7TT25</accession>
<keyword evidence="4 14" id="KW-0812">Transmembrane</keyword>
<keyword evidence="10" id="KW-0449">Lipoprotein</keyword>
<keyword evidence="8 14" id="KW-0472">Membrane</keyword>
<evidence type="ECO:0000313" key="17">
    <source>
        <dbReference type="EMBL" id="KAI7801893.1"/>
    </source>
</evidence>